<evidence type="ECO:0000256" key="2">
    <source>
        <dbReference type="ARBA" id="ARBA00012513"/>
    </source>
</evidence>
<keyword evidence="11" id="KW-0472">Membrane</keyword>
<dbReference type="GO" id="GO:0005524">
    <property type="term" value="F:ATP binding"/>
    <property type="evidence" value="ECO:0007669"/>
    <property type="project" value="UniProtKB-UniRule"/>
</dbReference>
<evidence type="ECO:0000256" key="12">
    <source>
        <dbReference type="ARBA" id="ARBA00047899"/>
    </source>
</evidence>
<keyword evidence="9 14" id="KW-0067">ATP-binding</keyword>
<dbReference type="KEGG" id="mnt:21397381"/>
<keyword evidence="3" id="KW-0723">Serine/threonine-protein kinase</keyword>
<evidence type="ECO:0000256" key="13">
    <source>
        <dbReference type="ARBA" id="ARBA00048679"/>
    </source>
</evidence>
<comment type="catalytic activity">
    <reaction evidence="12">
        <text>L-threonyl-[protein] + ATP = O-phospho-L-threonyl-[protein] + ADP + H(+)</text>
        <dbReference type="Rhea" id="RHEA:46608"/>
        <dbReference type="Rhea" id="RHEA-COMP:11060"/>
        <dbReference type="Rhea" id="RHEA-COMP:11605"/>
        <dbReference type="ChEBI" id="CHEBI:15378"/>
        <dbReference type="ChEBI" id="CHEBI:30013"/>
        <dbReference type="ChEBI" id="CHEBI:30616"/>
        <dbReference type="ChEBI" id="CHEBI:61977"/>
        <dbReference type="ChEBI" id="CHEBI:456216"/>
        <dbReference type="EC" id="2.7.11.1"/>
    </reaction>
</comment>
<comment type="subcellular location">
    <subcellularLocation>
        <location evidence="1">Membrane</location>
        <topology evidence="1">Single-pass membrane protein</topology>
    </subcellularLocation>
</comment>
<dbReference type="EC" id="2.7.11.1" evidence="2"/>
<dbReference type="PROSITE" id="PS00107">
    <property type="entry name" value="PROTEIN_KINASE_ATP"/>
    <property type="match status" value="1"/>
</dbReference>
<keyword evidence="6" id="KW-0812">Transmembrane</keyword>
<evidence type="ECO:0000256" key="7">
    <source>
        <dbReference type="ARBA" id="ARBA00022741"/>
    </source>
</evidence>
<evidence type="ECO:0000256" key="6">
    <source>
        <dbReference type="ARBA" id="ARBA00022692"/>
    </source>
</evidence>
<dbReference type="GO" id="GO:0004674">
    <property type="term" value="F:protein serine/threonine kinase activity"/>
    <property type="evidence" value="ECO:0007669"/>
    <property type="project" value="UniProtKB-KW"/>
</dbReference>
<dbReference type="Gene3D" id="3.30.200.20">
    <property type="entry name" value="Phosphorylase Kinase, domain 1"/>
    <property type="match status" value="1"/>
</dbReference>
<sequence length="341" mass="38802">MNSRQYDQPVMLSRQWSTRTSSYTSDVESAGVPFSPVIKDAWRKMFSLLEIEVATNGLAKENVIGTGGYGTVYRGVLFDGTRVAVKKLLINSCQAEEFIAQVEAIGHVRHKNLVNLLGYCMEGAHRMLVYEYVDNKNLKYWLREYPKEFGPLSWKARMNIIRGIAKGLAYLHEGIEQKILHRSLKSSNIMLDHQWNPKIADFGLASLFGPQWVSMIMEALGYIPPDNCASPGAFTEKKDVYGFGILLMEIITGRSQIDRHKNQPYLVDWLKSKVARGKTADVIDPCLREMPSSKEFKRILLIALRCVDPDEQHRPNMGHVIHMLEPRDLLLGEEELLFLSS</sequence>
<evidence type="ECO:0000256" key="5">
    <source>
        <dbReference type="ARBA" id="ARBA00022679"/>
    </source>
</evidence>
<dbReference type="InterPro" id="IPR011009">
    <property type="entry name" value="Kinase-like_dom_sf"/>
</dbReference>
<gene>
    <name evidence="16" type="ORF">L484_014233</name>
</gene>
<dbReference type="PANTHER" id="PTHR47984">
    <property type="entry name" value="OS01G0323000 PROTEIN"/>
    <property type="match status" value="1"/>
</dbReference>
<evidence type="ECO:0000256" key="11">
    <source>
        <dbReference type="ARBA" id="ARBA00023136"/>
    </source>
</evidence>
<evidence type="ECO:0000256" key="4">
    <source>
        <dbReference type="ARBA" id="ARBA00022553"/>
    </source>
</evidence>
<keyword evidence="8 16" id="KW-0418">Kinase</keyword>
<dbReference type="AlphaFoldDB" id="W9RSH6"/>
<dbReference type="Proteomes" id="UP000030645">
    <property type="component" value="Unassembled WGS sequence"/>
</dbReference>
<dbReference type="PIRSF" id="PIRSF000654">
    <property type="entry name" value="Integrin-linked_kinase"/>
    <property type="match status" value="1"/>
</dbReference>
<feature type="domain" description="Protein kinase" evidence="15">
    <location>
        <begin position="58"/>
        <end position="330"/>
    </location>
</feature>
<dbReference type="PANTHER" id="PTHR47984:SF15">
    <property type="entry name" value="PROTEIN KINASE DOMAIN-CONTAINING PROTEIN"/>
    <property type="match status" value="1"/>
</dbReference>
<keyword evidence="10" id="KW-1133">Transmembrane helix</keyword>
<organism evidence="16 17">
    <name type="scientific">Morus notabilis</name>
    <dbReference type="NCBI Taxonomy" id="981085"/>
    <lineage>
        <taxon>Eukaryota</taxon>
        <taxon>Viridiplantae</taxon>
        <taxon>Streptophyta</taxon>
        <taxon>Embryophyta</taxon>
        <taxon>Tracheophyta</taxon>
        <taxon>Spermatophyta</taxon>
        <taxon>Magnoliopsida</taxon>
        <taxon>eudicotyledons</taxon>
        <taxon>Gunneridae</taxon>
        <taxon>Pentapetalae</taxon>
        <taxon>rosids</taxon>
        <taxon>fabids</taxon>
        <taxon>Rosales</taxon>
        <taxon>Moraceae</taxon>
        <taxon>Moreae</taxon>
        <taxon>Morus</taxon>
    </lineage>
</organism>
<keyword evidence="17" id="KW-1185">Reference proteome</keyword>
<evidence type="ECO:0000256" key="10">
    <source>
        <dbReference type="ARBA" id="ARBA00022989"/>
    </source>
</evidence>
<dbReference type="PROSITE" id="PS50011">
    <property type="entry name" value="PROTEIN_KINASE_DOM"/>
    <property type="match status" value="1"/>
</dbReference>
<dbReference type="Pfam" id="PF00069">
    <property type="entry name" value="Pkinase"/>
    <property type="match status" value="1"/>
</dbReference>
<dbReference type="eggNOG" id="KOG1187">
    <property type="taxonomic scope" value="Eukaryota"/>
</dbReference>
<evidence type="ECO:0000256" key="1">
    <source>
        <dbReference type="ARBA" id="ARBA00004167"/>
    </source>
</evidence>
<evidence type="ECO:0000313" key="16">
    <source>
        <dbReference type="EMBL" id="EXC05964.1"/>
    </source>
</evidence>
<dbReference type="SUPFAM" id="SSF56112">
    <property type="entry name" value="Protein kinase-like (PK-like)"/>
    <property type="match status" value="1"/>
</dbReference>
<dbReference type="InterPro" id="IPR052232">
    <property type="entry name" value="RLK_Ser/Thr-Kinase"/>
</dbReference>
<keyword evidence="7 14" id="KW-0547">Nucleotide-binding</keyword>
<dbReference type="EMBL" id="KE345548">
    <property type="protein sequence ID" value="EXC05964.1"/>
    <property type="molecule type" value="Genomic_DNA"/>
</dbReference>
<name>W9RSH6_9ROSA</name>
<dbReference type="InterPro" id="IPR000719">
    <property type="entry name" value="Prot_kinase_dom"/>
</dbReference>
<feature type="binding site" evidence="14">
    <location>
        <position position="87"/>
    </location>
    <ligand>
        <name>ATP</name>
        <dbReference type="ChEBI" id="CHEBI:30616"/>
    </ligand>
</feature>
<dbReference type="Gene3D" id="1.10.510.10">
    <property type="entry name" value="Transferase(Phosphotransferase) domain 1"/>
    <property type="match status" value="1"/>
</dbReference>
<evidence type="ECO:0000259" key="15">
    <source>
        <dbReference type="PROSITE" id="PS50011"/>
    </source>
</evidence>
<keyword evidence="4" id="KW-0597">Phosphoprotein</keyword>
<dbReference type="GO" id="GO:0016020">
    <property type="term" value="C:membrane"/>
    <property type="evidence" value="ECO:0007669"/>
    <property type="project" value="UniProtKB-SubCell"/>
</dbReference>
<evidence type="ECO:0000256" key="9">
    <source>
        <dbReference type="ARBA" id="ARBA00022840"/>
    </source>
</evidence>
<protein>
    <recommendedName>
        <fullName evidence="2">non-specific serine/threonine protein kinase</fullName>
        <ecNumber evidence="2">2.7.11.1</ecNumber>
    </recommendedName>
</protein>
<evidence type="ECO:0000256" key="14">
    <source>
        <dbReference type="PROSITE-ProRule" id="PRU10141"/>
    </source>
</evidence>
<dbReference type="STRING" id="981085.W9RSH6"/>
<reference evidence="17" key="1">
    <citation type="submission" date="2013-01" db="EMBL/GenBank/DDBJ databases">
        <title>Draft Genome Sequence of a Mulberry Tree, Morus notabilis C.K. Schneid.</title>
        <authorList>
            <person name="He N."/>
            <person name="Zhao S."/>
        </authorList>
    </citation>
    <scope>NUCLEOTIDE SEQUENCE</scope>
</reference>
<dbReference type="FunFam" id="1.10.510.10:FF:000035">
    <property type="entry name" value="Putative receptor-like serine/threonine-protein kinase"/>
    <property type="match status" value="1"/>
</dbReference>
<evidence type="ECO:0000256" key="3">
    <source>
        <dbReference type="ARBA" id="ARBA00022527"/>
    </source>
</evidence>
<evidence type="ECO:0000313" key="17">
    <source>
        <dbReference type="Proteomes" id="UP000030645"/>
    </source>
</evidence>
<dbReference type="FunFam" id="3.30.200.20:FF:000178">
    <property type="entry name" value="serine/threonine-protein kinase PBS1-like"/>
    <property type="match status" value="1"/>
</dbReference>
<dbReference type="OrthoDB" id="4062651at2759"/>
<proteinExistence type="predicted"/>
<accession>W9RSH6</accession>
<evidence type="ECO:0000256" key="8">
    <source>
        <dbReference type="ARBA" id="ARBA00022777"/>
    </source>
</evidence>
<dbReference type="InterPro" id="IPR017441">
    <property type="entry name" value="Protein_kinase_ATP_BS"/>
</dbReference>
<comment type="catalytic activity">
    <reaction evidence="13">
        <text>L-seryl-[protein] + ATP = O-phospho-L-seryl-[protein] + ADP + H(+)</text>
        <dbReference type="Rhea" id="RHEA:17989"/>
        <dbReference type="Rhea" id="RHEA-COMP:9863"/>
        <dbReference type="Rhea" id="RHEA-COMP:11604"/>
        <dbReference type="ChEBI" id="CHEBI:15378"/>
        <dbReference type="ChEBI" id="CHEBI:29999"/>
        <dbReference type="ChEBI" id="CHEBI:30616"/>
        <dbReference type="ChEBI" id="CHEBI:83421"/>
        <dbReference type="ChEBI" id="CHEBI:456216"/>
        <dbReference type="EC" id="2.7.11.1"/>
    </reaction>
</comment>
<keyword evidence="5" id="KW-0808">Transferase</keyword>